<gene>
    <name evidence="1" type="ORF">N3K66_006117</name>
</gene>
<protein>
    <submittedName>
        <fullName evidence="1">Uncharacterized protein</fullName>
    </submittedName>
</protein>
<accession>A0ACC0V055</accession>
<evidence type="ECO:0000313" key="1">
    <source>
        <dbReference type="EMBL" id="KAI9899656.1"/>
    </source>
</evidence>
<dbReference type="EMBL" id="CM047944">
    <property type="protein sequence ID" value="KAI9899656.1"/>
    <property type="molecule type" value="Genomic_DNA"/>
</dbReference>
<proteinExistence type="predicted"/>
<reference evidence="1" key="1">
    <citation type="submission" date="2022-10" db="EMBL/GenBank/DDBJ databases">
        <title>Complete Genome of Trichothecium roseum strain YXFP-22015, a Plant Pathogen Isolated from Citrus.</title>
        <authorList>
            <person name="Wang Y."/>
            <person name="Zhu L."/>
        </authorList>
    </citation>
    <scope>NUCLEOTIDE SEQUENCE</scope>
    <source>
        <strain evidence="1">YXFP-22015</strain>
    </source>
</reference>
<name>A0ACC0V055_9HYPO</name>
<dbReference type="Proteomes" id="UP001163324">
    <property type="component" value="Chromosome 5"/>
</dbReference>
<comment type="caution">
    <text evidence="1">The sequence shown here is derived from an EMBL/GenBank/DDBJ whole genome shotgun (WGS) entry which is preliminary data.</text>
</comment>
<keyword evidence="2" id="KW-1185">Reference proteome</keyword>
<organism evidence="1 2">
    <name type="scientific">Trichothecium roseum</name>
    <dbReference type="NCBI Taxonomy" id="47278"/>
    <lineage>
        <taxon>Eukaryota</taxon>
        <taxon>Fungi</taxon>
        <taxon>Dikarya</taxon>
        <taxon>Ascomycota</taxon>
        <taxon>Pezizomycotina</taxon>
        <taxon>Sordariomycetes</taxon>
        <taxon>Hypocreomycetidae</taxon>
        <taxon>Hypocreales</taxon>
        <taxon>Hypocreales incertae sedis</taxon>
        <taxon>Trichothecium</taxon>
    </lineage>
</organism>
<evidence type="ECO:0000313" key="2">
    <source>
        <dbReference type="Proteomes" id="UP001163324"/>
    </source>
</evidence>
<sequence>MAFCVPTSMASFESNINYASPSHRRTQLGVDVAHVDWRSWKRGNTAIDPSELHFTHGVASGDPWPDSVILWTRVAPSNRSEVSAAPINGTTPLHSHETEKFVEADHHPVCVSWEVFEDGQVGSQAPKASGKAYTTSDIDYTIKAEAKNLQPLTVYNYRFTVCDSNNTSPLGRAKTAPAADDDVSEINLAVFSCSEYSSGYFNVYGNAARKDKHDWVVHLGDYIYEYGATGERATVPEENCHTLQADLDDGLRVWRSFRMGKLLDLIILDTRHYDRSLSPLYNNDDYVDSISDDPSRTLMGSRQEKWFYRSLSKSKDRGAVWRLNSRTRLVSDLAWLGTKDYDPETGEGTVGAEFAGMAVTAPLVPHPKTIEPEAGNCSRSMIEQNEEMFWQEGYYRGYFHLSVTPEKLAAQFFGSPSVATRNSWDIPLANFTVFSGQNCLHRPKGGSRAGSGALKSGEIKHTNLTLDTERNVWEVVGFDQMHLAQAYSF</sequence>